<keyword evidence="8" id="KW-1185">Reference proteome</keyword>
<protein>
    <recommendedName>
        <fullName evidence="6">Enoyl reductase (ER) domain-containing protein</fullName>
    </recommendedName>
</protein>
<dbReference type="GO" id="GO:0003730">
    <property type="term" value="F:mRNA 3'-UTR binding"/>
    <property type="evidence" value="ECO:0007669"/>
    <property type="project" value="TreeGrafter"/>
</dbReference>
<organism evidence="7 8">
    <name type="scientific">Ramazzottius varieornatus</name>
    <name type="common">Water bear</name>
    <name type="synonym">Tardigrade</name>
    <dbReference type="NCBI Taxonomy" id="947166"/>
    <lineage>
        <taxon>Eukaryota</taxon>
        <taxon>Metazoa</taxon>
        <taxon>Ecdysozoa</taxon>
        <taxon>Tardigrada</taxon>
        <taxon>Eutardigrada</taxon>
        <taxon>Parachela</taxon>
        <taxon>Hypsibioidea</taxon>
        <taxon>Ramazzottiidae</taxon>
        <taxon>Ramazzottius</taxon>
    </lineage>
</organism>
<dbReference type="PANTHER" id="PTHR44154">
    <property type="entry name" value="QUINONE OXIDOREDUCTASE"/>
    <property type="match status" value="1"/>
</dbReference>
<keyword evidence="5" id="KW-0007">Acetylation</keyword>
<evidence type="ECO:0000313" key="7">
    <source>
        <dbReference type="EMBL" id="GAU92117.1"/>
    </source>
</evidence>
<sequence length="243" mass="26205">MGDRVFVCDSFGSGSYAEYMTASASKVFRLPETLSFSQGAALGIPYFTALRALRHKAHVKAGETLLVHGASGGVGLAACQIASAWGLDVVGTASTEEGMELVKKAGAKRVLNHNRPHYLDELKSGPDWKRFNVILEMLANVNLAADMDIVAREGRIVIIGSRGKIEIDPRGLMNTDASVTGMKLWDATPVQWKEMAKDLGEGFDGQWIQPVIDQEFRLEDAPKAHEAVMAHSGGAKGKIVLLV</sequence>
<name>A0A1D1UXU4_RAMVA</name>
<evidence type="ECO:0000256" key="2">
    <source>
        <dbReference type="ARBA" id="ARBA00011881"/>
    </source>
</evidence>
<dbReference type="GO" id="GO:0070402">
    <property type="term" value="F:NADPH binding"/>
    <property type="evidence" value="ECO:0007669"/>
    <property type="project" value="TreeGrafter"/>
</dbReference>
<dbReference type="SUPFAM" id="SSF50129">
    <property type="entry name" value="GroES-like"/>
    <property type="match status" value="1"/>
</dbReference>
<dbReference type="InterPro" id="IPR036291">
    <property type="entry name" value="NAD(P)-bd_dom_sf"/>
</dbReference>
<dbReference type="GO" id="GO:0005829">
    <property type="term" value="C:cytosol"/>
    <property type="evidence" value="ECO:0007669"/>
    <property type="project" value="TreeGrafter"/>
</dbReference>
<gene>
    <name evidence="7" type="primary">RvY_04240</name>
    <name evidence="7" type="synonym">RvY_04240.1</name>
    <name evidence="7" type="ORF">RvY_04240-1</name>
</gene>
<evidence type="ECO:0000256" key="3">
    <source>
        <dbReference type="ARBA" id="ARBA00022857"/>
    </source>
</evidence>
<dbReference type="InterPro" id="IPR002364">
    <property type="entry name" value="Quin_OxRdtase/zeta-crystal_CS"/>
</dbReference>
<dbReference type="InterPro" id="IPR020843">
    <property type="entry name" value="ER"/>
</dbReference>
<dbReference type="Proteomes" id="UP000186922">
    <property type="component" value="Unassembled WGS sequence"/>
</dbReference>
<comment type="subunit">
    <text evidence="2">Homotetramer.</text>
</comment>
<keyword evidence="4" id="KW-0694">RNA-binding</keyword>
<dbReference type="PROSITE" id="PS01162">
    <property type="entry name" value="QOR_ZETA_CRYSTAL"/>
    <property type="match status" value="1"/>
</dbReference>
<dbReference type="CDD" id="cd08253">
    <property type="entry name" value="zeta_crystallin"/>
    <property type="match status" value="1"/>
</dbReference>
<dbReference type="AlphaFoldDB" id="A0A1D1UXU4"/>
<dbReference type="SMART" id="SM00829">
    <property type="entry name" value="PKS_ER"/>
    <property type="match status" value="1"/>
</dbReference>
<dbReference type="InterPro" id="IPR051603">
    <property type="entry name" value="Zinc-ADH_QOR/CCCR"/>
</dbReference>
<reference evidence="7 8" key="1">
    <citation type="journal article" date="2016" name="Nat. Commun.">
        <title>Extremotolerant tardigrade genome and improved radiotolerance of human cultured cells by tardigrade-unique protein.</title>
        <authorList>
            <person name="Hashimoto T."/>
            <person name="Horikawa D.D."/>
            <person name="Saito Y."/>
            <person name="Kuwahara H."/>
            <person name="Kozuka-Hata H."/>
            <person name="Shin-I T."/>
            <person name="Minakuchi Y."/>
            <person name="Ohishi K."/>
            <person name="Motoyama A."/>
            <person name="Aizu T."/>
            <person name="Enomoto A."/>
            <person name="Kondo K."/>
            <person name="Tanaka S."/>
            <person name="Hara Y."/>
            <person name="Koshikawa S."/>
            <person name="Sagara H."/>
            <person name="Miura T."/>
            <person name="Yokobori S."/>
            <person name="Miyagawa K."/>
            <person name="Suzuki Y."/>
            <person name="Kubo T."/>
            <person name="Oyama M."/>
            <person name="Kohara Y."/>
            <person name="Fujiyama A."/>
            <person name="Arakawa K."/>
            <person name="Katayama T."/>
            <person name="Toyoda A."/>
            <person name="Kunieda T."/>
        </authorList>
    </citation>
    <scope>NUCLEOTIDE SEQUENCE [LARGE SCALE GENOMIC DNA]</scope>
    <source>
        <strain evidence="7 8">YOKOZUNA-1</strain>
    </source>
</reference>
<evidence type="ECO:0000256" key="5">
    <source>
        <dbReference type="ARBA" id="ARBA00022990"/>
    </source>
</evidence>
<dbReference type="Pfam" id="PF00107">
    <property type="entry name" value="ADH_zinc_N"/>
    <property type="match status" value="1"/>
</dbReference>
<dbReference type="FunFam" id="3.40.50.720:FF:000244">
    <property type="entry name" value="quinone oxidoreductase"/>
    <property type="match status" value="1"/>
</dbReference>
<dbReference type="GO" id="GO:0008270">
    <property type="term" value="F:zinc ion binding"/>
    <property type="evidence" value="ECO:0007669"/>
    <property type="project" value="InterPro"/>
</dbReference>
<comment type="caution">
    <text evidence="7">The sequence shown here is derived from an EMBL/GenBank/DDBJ whole genome shotgun (WGS) entry which is preliminary data.</text>
</comment>
<evidence type="ECO:0000313" key="8">
    <source>
        <dbReference type="Proteomes" id="UP000186922"/>
    </source>
</evidence>
<evidence type="ECO:0000256" key="1">
    <source>
        <dbReference type="ARBA" id="ARBA00004496"/>
    </source>
</evidence>
<dbReference type="OrthoDB" id="3941538at2759"/>
<dbReference type="Gene3D" id="3.90.180.10">
    <property type="entry name" value="Medium-chain alcohol dehydrogenases, catalytic domain"/>
    <property type="match status" value="1"/>
</dbReference>
<feature type="domain" description="Enoyl reductase (ER)" evidence="6">
    <location>
        <begin position="1"/>
        <end position="241"/>
    </location>
</feature>
<dbReference type="STRING" id="947166.A0A1D1UXU4"/>
<evidence type="ECO:0000259" key="6">
    <source>
        <dbReference type="SMART" id="SM00829"/>
    </source>
</evidence>
<dbReference type="EMBL" id="BDGG01000002">
    <property type="protein sequence ID" value="GAU92117.1"/>
    <property type="molecule type" value="Genomic_DNA"/>
</dbReference>
<dbReference type="Gene3D" id="3.40.50.720">
    <property type="entry name" value="NAD(P)-binding Rossmann-like Domain"/>
    <property type="match status" value="1"/>
</dbReference>
<keyword evidence="3" id="KW-0521">NADP</keyword>
<proteinExistence type="predicted"/>
<dbReference type="GO" id="GO:0003960">
    <property type="term" value="F:quinone reductase (NADPH) activity"/>
    <property type="evidence" value="ECO:0007669"/>
    <property type="project" value="TreeGrafter"/>
</dbReference>
<comment type="subcellular location">
    <subcellularLocation>
        <location evidence="1">Cytoplasm</location>
    </subcellularLocation>
</comment>
<evidence type="ECO:0000256" key="4">
    <source>
        <dbReference type="ARBA" id="ARBA00022884"/>
    </source>
</evidence>
<accession>A0A1D1UXU4</accession>
<dbReference type="InterPro" id="IPR013149">
    <property type="entry name" value="ADH-like_C"/>
</dbReference>
<dbReference type="PANTHER" id="PTHR44154:SF1">
    <property type="entry name" value="QUINONE OXIDOREDUCTASE"/>
    <property type="match status" value="1"/>
</dbReference>
<dbReference type="SUPFAM" id="SSF51735">
    <property type="entry name" value="NAD(P)-binding Rossmann-fold domains"/>
    <property type="match status" value="1"/>
</dbReference>
<dbReference type="InterPro" id="IPR011032">
    <property type="entry name" value="GroES-like_sf"/>
</dbReference>